<dbReference type="InterPro" id="IPR001128">
    <property type="entry name" value="Cyt_P450"/>
</dbReference>
<protein>
    <recommendedName>
        <fullName evidence="9">Cytochrome P450</fullName>
    </recommendedName>
</protein>
<evidence type="ECO:0000256" key="2">
    <source>
        <dbReference type="ARBA" id="ARBA00010617"/>
    </source>
</evidence>
<keyword evidence="8" id="KW-1185">Reference proteome</keyword>
<sequence length="250" mass="28443">MTTLHLDSVTFCGRMNPVLDVTPSRCLVALFILFTASYPLYSLYLHPLRVYPGPKLSAITRIPYWIACLKGDQVRWLATLHRKYGPVVRFGPDDLSYADGRAWKDICLVPKGKKENGKDTEFHAPSANGVPNIVCQNDIAHHTRLRRALLPAFSEKALKAQEPLLQKYANLVIARGREMRELDMSKLMNFAMFDIMAEFAFGESLHMLEQGQYSDWVAKVFNSIRVSRAIKRLGREAPLTWLDFTPCPND</sequence>
<dbReference type="Proteomes" id="UP001305414">
    <property type="component" value="Unassembled WGS sequence"/>
</dbReference>
<gene>
    <name evidence="7" type="ORF">RRF57_013107</name>
</gene>
<dbReference type="InterPro" id="IPR050121">
    <property type="entry name" value="Cytochrome_P450_monoxygenase"/>
</dbReference>
<evidence type="ECO:0000256" key="4">
    <source>
        <dbReference type="ARBA" id="ARBA00022723"/>
    </source>
</evidence>
<keyword evidence="6" id="KW-0812">Transmembrane</keyword>
<proteinExistence type="inferred from homology"/>
<dbReference type="EMBL" id="JAWHQM010000113">
    <property type="protein sequence ID" value="KAK5637395.1"/>
    <property type="molecule type" value="Genomic_DNA"/>
</dbReference>
<name>A0AAN7UR32_9PEZI</name>
<dbReference type="Gene3D" id="1.10.630.10">
    <property type="entry name" value="Cytochrome P450"/>
    <property type="match status" value="1"/>
</dbReference>
<comment type="similarity">
    <text evidence="2">Belongs to the cytochrome P450 family.</text>
</comment>
<accession>A0AAN7UR32</accession>
<comment type="caution">
    <text evidence="7">The sequence shown here is derived from an EMBL/GenBank/DDBJ whole genome shotgun (WGS) entry which is preliminary data.</text>
</comment>
<dbReference type="GO" id="GO:0020037">
    <property type="term" value="F:heme binding"/>
    <property type="evidence" value="ECO:0007669"/>
    <property type="project" value="InterPro"/>
</dbReference>
<evidence type="ECO:0000256" key="5">
    <source>
        <dbReference type="ARBA" id="ARBA00023004"/>
    </source>
</evidence>
<keyword evidence="5" id="KW-0408">Iron</keyword>
<organism evidence="7 8">
    <name type="scientific">Xylaria bambusicola</name>
    <dbReference type="NCBI Taxonomy" id="326684"/>
    <lineage>
        <taxon>Eukaryota</taxon>
        <taxon>Fungi</taxon>
        <taxon>Dikarya</taxon>
        <taxon>Ascomycota</taxon>
        <taxon>Pezizomycotina</taxon>
        <taxon>Sordariomycetes</taxon>
        <taxon>Xylariomycetidae</taxon>
        <taxon>Xylariales</taxon>
        <taxon>Xylariaceae</taxon>
        <taxon>Xylaria</taxon>
    </lineage>
</organism>
<keyword evidence="6" id="KW-0472">Membrane</keyword>
<evidence type="ECO:0008006" key="9">
    <source>
        <dbReference type="Google" id="ProtNLM"/>
    </source>
</evidence>
<dbReference type="GO" id="GO:0005506">
    <property type="term" value="F:iron ion binding"/>
    <property type="evidence" value="ECO:0007669"/>
    <property type="project" value="InterPro"/>
</dbReference>
<dbReference type="SUPFAM" id="SSF48264">
    <property type="entry name" value="Cytochrome P450"/>
    <property type="match status" value="1"/>
</dbReference>
<feature type="transmembrane region" description="Helical" evidence="6">
    <location>
        <begin position="27"/>
        <end position="45"/>
    </location>
</feature>
<evidence type="ECO:0000313" key="8">
    <source>
        <dbReference type="Proteomes" id="UP001305414"/>
    </source>
</evidence>
<reference evidence="7 8" key="1">
    <citation type="submission" date="2023-10" db="EMBL/GenBank/DDBJ databases">
        <title>Draft genome sequence of Xylaria bambusicola isolate GMP-LS, the root and basal stem rot pathogen of sugarcane in Indonesia.</title>
        <authorList>
            <person name="Selvaraj P."/>
            <person name="Muralishankar V."/>
            <person name="Muruganantham S."/>
            <person name="Sp S."/>
            <person name="Haryani S."/>
            <person name="Lau K.J.X."/>
            <person name="Naqvi N.I."/>
        </authorList>
    </citation>
    <scope>NUCLEOTIDE SEQUENCE [LARGE SCALE GENOMIC DNA]</scope>
    <source>
        <strain evidence="7">GMP-LS</strain>
    </source>
</reference>
<dbReference type="AlphaFoldDB" id="A0AAN7UR32"/>
<evidence type="ECO:0000256" key="1">
    <source>
        <dbReference type="ARBA" id="ARBA00001971"/>
    </source>
</evidence>
<dbReference type="PANTHER" id="PTHR24305:SF210">
    <property type="entry name" value="CYTOCHROME P450 MONOOXYGENASE ASQL-RELATED"/>
    <property type="match status" value="1"/>
</dbReference>
<evidence type="ECO:0000256" key="3">
    <source>
        <dbReference type="ARBA" id="ARBA00022617"/>
    </source>
</evidence>
<dbReference type="GO" id="GO:0016705">
    <property type="term" value="F:oxidoreductase activity, acting on paired donors, with incorporation or reduction of molecular oxygen"/>
    <property type="evidence" value="ECO:0007669"/>
    <property type="project" value="InterPro"/>
</dbReference>
<dbReference type="Pfam" id="PF00067">
    <property type="entry name" value="p450"/>
    <property type="match status" value="1"/>
</dbReference>
<dbReference type="PANTHER" id="PTHR24305">
    <property type="entry name" value="CYTOCHROME P450"/>
    <property type="match status" value="1"/>
</dbReference>
<dbReference type="GO" id="GO:0004497">
    <property type="term" value="F:monooxygenase activity"/>
    <property type="evidence" value="ECO:0007669"/>
    <property type="project" value="InterPro"/>
</dbReference>
<keyword evidence="4" id="KW-0479">Metal-binding</keyword>
<keyword evidence="3" id="KW-0349">Heme</keyword>
<dbReference type="InterPro" id="IPR036396">
    <property type="entry name" value="Cyt_P450_sf"/>
</dbReference>
<comment type="cofactor">
    <cofactor evidence="1">
        <name>heme</name>
        <dbReference type="ChEBI" id="CHEBI:30413"/>
    </cofactor>
</comment>
<evidence type="ECO:0000313" key="7">
    <source>
        <dbReference type="EMBL" id="KAK5637395.1"/>
    </source>
</evidence>
<evidence type="ECO:0000256" key="6">
    <source>
        <dbReference type="SAM" id="Phobius"/>
    </source>
</evidence>
<keyword evidence="6" id="KW-1133">Transmembrane helix</keyword>